<gene>
    <name evidence="4" type="ORF">HJC23_012185</name>
</gene>
<dbReference type="Pfam" id="PF13637">
    <property type="entry name" value="Ank_4"/>
    <property type="match status" value="1"/>
</dbReference>
<dbReference type="InterPro" id="IPR036770">
    <property type="entry name" value="Ankyrin_rpt-contain_sf"/>
</dbReference>
<dbReference type="PRINTS" id="PR01415">
    <property type="entry name" value="ANKYRIN"/>
</dbReference>
<evidence type="ECO:0008006" key="6">
    <source>
        <dbReference type="Google" id="ProtNLM"/>
    </source>
</evidence>
<accession>A0ABD3PZN3</accession>
<keyword evidence="2 3" id="KW-0040">ANK repeat</keyword>
<dbReference type="SUPFAM" id="SSF48403">
    <property type="entry name" value="Ankyrin repeat"/>
    <property type="match status" value="1"/>
</dbReference>
<dbReference type="PROSITE" id="PS50297">
    <property type="entry name" value="ANK_REP_REGION"/>
    <property type="match status" value="1"/>
</dbReference>
<reference evidence="4 5" key="1">
    <citation type="journal article" date="2020" name="G3 (Bethesda)">
        <title>Improved Reference Genome for Cyclotella cryptica CCMP332, a Model for Cell Wall Morphogenesis, Salinity Adaptation, and Lipid Production in Diatoms (Bacillariophyta).</title>
        <authorList>
            <person name="Roberts W.R."/>
            <person name="Downey K.M."/>
            <person name="Ruck E.C."/>
            <person name="Traller J.C."/>
            <person name="Alverson A.J."/>
        </authorList>
    </citation>
    <scope>NUCLEOTIDE SEQUENCE [LARGE SCALE GENOMIC DNA]</scope>
    <source>
        <strain evidence="4 5">CCMP332</strain>
    </source>
</reference>
<protein>
    <recommendedName>
        <fullName evidence="6">Ankyrin</fullName>
    </recommendedName>
</protein>
<evidence type="ECO:0000256" key="1">
    <source>
        <dbReference type="ARBA" id="ARBA00022737"/>
    </source>
</evidence>
<evidence type="ECO:0000256" key="2">
    <source>
        <dbReference type="ARBA" id="ARBA00023043"/>
    </source>
</evidence>
<dbReference type="SMART" id="SM00248">
    <property type="entry name" value="ANK"/>
    <property type="match status" value="5"/>
</dbReference>
<dbReference type="PROSITE" id="PS50088">
    <property type="entry name" value="ANK_REPEAT"/>
    <property type="match status" value="1"/>
</dbReference>
<dbReference type="EMBL" id="JABMIG020000112">
    <property type="protein sequence ID" value="KAL3791595.1"/>
    <property type="molecule type" value="Genomic_DNA"/>
</dbReference>
<evidence type="ECO:0000313" key="5">
    <source>
        <dbReference type="Proteomes" id="UP001516023"/>
    </source>
</evidence>
<dbReference type="Gene3D" id="1.25.40.20">
    <property type="entry name" value="Ankyrin repeat-containing domain"/>
    <property type="match status" value="2"/>
</dbReference>
<feature type="repeat" description="ANK" evidence="3">
    <location>
        <begin position="561"/>
        <end position="593"/>
    </location>
</feature>
<sequence>MSIVKFFPTSQHSSGVYGTNRRSVSIHSHIQKQIAHRVRRSNMRLTSLFQLVLLVKVHGFNVFTPRQHNKFTSYTTSRTVYAAAPEKDGVELDGSSAMVAAASASTLCLISGDDPVLKSWCEDSMKSEIPQFMEDETEIEATTDGEENDDFELAWQDQLPYNDEMVRQLEIDQAQLDDAGVEEEEDLCVIDESFDIHESTSSTDTAVASRKRVLRPKKRKHLFRYSADISVACWLATVEPTELLLSSGYSADDIDRMSKEYPNLLSLDAKNMIAPKLRFLVNVLGGGSGDIGNGLTSDVPQGSEDDVFIPHNLHVSSFARYNVPTRAFFDPRLETTIAPRHAYLSFHRDTLPFGKELLELSTDETPILSDFLDTCTRSAAEFASLCQKWESENIANRSSSPPLKAHTAESVKAMDNVFSDGLAPFARNQITADLDTLDKCCTPADMVAILLDHGANYAEHDDWGSTVLHWAAGTGNIKAMETLIEKLEQDEEAFGGDVRDVLWSTCASCSITRDGATPLHWAACGVSNTQFGCGGHADVCRFLLRKADEKKQSLANAMTSSGNSPLMWACWSGSLDVAKLLIAAGADPKVRNDNGISAAHWAASGGNVELCKYLHDDLGLEFLGVDAKDKEGKTPLDIAMSFGRADVVHWISSLTPELQSDKMTPTTDRTSGTAT</sequence>
<keyword evidence="5" id="KW-1185">Reference proteome</keyword>
<dbReference type="Pfam" id="PF12796">
    <property type="entry name" value="Ank_2"/>
    <property type="match status" value="1"/>
</dbReference>
<dbReference type="PANTHER" id="PTHR24203:SF45">
    <property type="entry name" value="ANKYRIN REPEAT DOMAIN 6"/>
    <property type="match status" value="1"/>
</dbReference>
<keyword evidence="1" id="KW-0677">Repeat</keyword>
<dbReference type="AlphaFoldDB" id="A0ABD3PZN3"/>
<organism evidence="4 5">
    <name type="scientific">Cyclotella cryptica</name>
    <dbReference type="NCBI Taxonomy" id="29204"/>
    <lineage>
        <taxon>Eukaryota</taxon>
        <taxon>Sar</taxon>
        <taxon>Stramenopiles</taxon>
        <taxon>Ochrophyta</taxon>
        <taxon>Bacillariophyta</taxon>
        <taxon>Coscinodiscophyceae</taxon>
        <taxon>Thalassiosirophycidae</taxon>
        <taxon>Stephanodiscales</taxon>
        <taxon>Stephanodiscaceae</taxon>
        <taxon>Cyclotella</taxon>
    </lineage>
</organism>
<dbReference type="InterPro" id="IPR002110">
    <property type="entry name" value="Ankyrin_rpt"/>
</dbReference>
<evidence type="ECO:0000256" key="3">
    <source>
        <dbReference type="PROSITE-ProRule" id="PRU00023"/>
    </source>
</evidence>
<comment type="caution">
    <text evidence="4">The sequence shown here is derived from an EMBL/GenBank/DDBJ whole genome shotgun (WGS) entry which is preliminary data.</text>
</comment>
<dbReference type="PANTHER" id="PTHR24203">
    <property type="entry name" value="ANKYRIN REPEAT FAMILY PROTEIN"/>
    <property type="match status" value="1"/>
</dbReference>
<name>A0ABD3PZN3_9STRA</name>
<dbReference type="Proteomes" id="UP001516023">
    <property type="component" value="Unassembled WGS sequence"/>
</dbReference>
<proteinExistence type="predicted"/>
<evidence type="ECO:0000313" key="4">
    <source>
        <dbReference type="EMBL" id="KAL3791595.1"/>
    </source>
</evidence>
<dbReference type="Pfam" id="PF00023">
    <property type="entry name" value="Ank"/>
    <property type="match status" value="1"/>
</dbReference>